<evidence type="ECO:0000313" key="1">
    <source>
        <dbReference type="EMBL" id="KAF9483609.1"/>
    </source>
</evidence>
<dbReference type="AlphaFoldDB" id="A0A9P6D4K9"/>
<protein>
    <submittedName>
        <fullName evidence="1">Uncharacterized protein</fullName>
    </submittedName>
</protein>
<dbReference type="Proteomes" id="UP000807469">
    <property type="component" value="Unassembled WGS sequence"/>
</dbReference>
<name>A0A9P6D4K9_9AGAR</name>
<accession>A0A9P6D4K9</accession>
<gene>
    <name evidence="1" type="ORF">BDN70DRAFT_929125</name>
</gene>
<keyword evidence="2" id="KW-1185">Reference proteome</keyword>
<comment type="caution">
    <text evidence="1">The sequence shown here is derived from an EMBL/GenBank/DDBJ whole genome shotgun (WGS) entry which is preliminary data.</text>
</comment>
<evidence type="ECO:0000313" key="2">
    <source>
        <dbReference type="Proteomes" id="UP000807469"/>
    </source>
</evidence>
<sequence>MEFSSLEYSPVPVPREVGAKARSSSADQQFSITMLLNASLNEVAFPESFNQDDMCISLFADKSNMGTMADIRADEEIGKVLQYPPSNFYLMNLRTTTGYGGYQYPAVASGEWTNSHLELDPFSFLIPKPLNDSIPQTSQQHHDPQLQRRLLQFLMDNLNLLTSLSDYTPGSMTEIRDAFEIEELQFQQYNSGPIHARAALDRIFQRFRPVVGTPSTREESNNRMAHKSEPIFCPFRFCGGHFTRIAGLRTHPATVPLLQEILFRHLYQTTC</sequence>
<dbReference type="EMBL" id="MU155152">
    <property type="protein sequence ID" value="KAF9483609.1"/>
    <property type="molecule type" value="Genomic_DNA"/>
</dbReference>
<proteinExistence type="predicted"/>
<organism evidence="1 2">
    <name type="scientific">Pholiota conissans</name>
    <dbReference type="NCBI Taxonomy" id="109636"/>
    <lineage>
        <taxon>Eukaryota</taxon>
        <taxon>Fungi</taxon>
        <taxon>Dikarya</taxon>
        <taxon>Basidiomycota</taxon>
        <taxon>Agaricomycotina</taxon>
        <taxon>Agaricomycetes</taxon>
        <taxon>Agaricomycetidae</taxon>
        <taxon>Agaricales</taxon>
        <taxon>Agaricineae</taxon>
        <taxon>Strophariaceae</taxon>
        <taxon>Pholiota</taxon>
    </lineage>
</organism>
<reference evidence="1" key="1">
    <citation type="submission" date="2020-11" db="EMBL/GenBank/DDBJ databases">
        <authorList>
            <consortium name="DOE Joint Genome Institute"/>
            <person name="Ahrendt S."/>
            <person name="Riley R."/>
            <person name="Andreopoulos W."/>
            <person name="Labutti K."/>
            <person name="Pangilinan J."/>
            <person name="Ruiz-Duenas F.J."/>
            <person name="Barrasa J.M."/>
            <person name="Sanchez-Garcia M."/>
            <person name="Camarero S."/>
            <person name="Miyauchi S."/>
            <person name="Serrano A."/>
            <person name="Linde D."/>
            <person name="Babiker R."/>
            <person name="Drula E."/>
            <person name="Ayuso-Fernandez I."/>
            <person name="Pacheco R."/>
            <person name="Padilla G."/>
            <person name="Ferreira P."/>
            <person name="Barriuso J."/>
            <person name="Kellner H."/>
            <person name="Castanera R."/>
            <person name="Alfaro M."/>
            <person name="Ramirez L."/>
            <person name="Pisabarro A.G."/>
            <person name="Kuo A."/>
            <person name="Tritt A."/>
            <person name="Lipzen A."/>
            <person name="He G."/>
            <person name="Yan M."/>
            <person name="Ng V."/>
            <person name="Cullen D."/>
            <person name="Martin F."/>
            <person name="Rosso M.-N."/>
            <person name="Henrissat B."/>
            <person name="Hibbett D."/>
            <person name="Martinez A.T."/>
            <person name="Grigoriev I.V."/>
        </authorList>
    </citation>
    <scope>NUCLEOTIDE SEQUENCE</scope>
    <source>
        <strain evidence="1">CIRM-BRFM 674</strain>
    </source>
</reference>